<name>A0A160N4A5_9GAMM</name>
<protein>
    <submittedName>
        <fullName evidence="2">Uncharacterized protein</fullName>
    </submittedName>
</protein>
<dbReference type="AlphaFoldDB" id="A0A160N4A5"/>
<accession>A0A160N4A5</accession>
<keyword evidence="3" id="KW-1185">Reference proteome</keyword>
<evidence type="ECO:0000313" key="3">
    <source>
        <dbReference type="Proteomes" id="UP000077255"/>
    </source>
</evidence>
<evidence type="ECO:0000313" key="2">
    <source>
        <dbReference type="EMBL" id="AND70544.1"/>
    </source>
</evidence>
<dbReference type="EMBL" id="CP014841">
    <property type="protein sequence ID" value="AND70544.1"/>
    <property type="molecule type" value="Genomic_DNA"/>
</dbReference>
<proteinExistence type="predicted"/>
<gene>
    <name evidence="2" type="ORF">ATSB10_30900</name>
</gene>
<sequence length="58" mass="6414">MGVRLPAKLWVECQGLLRRADRQGDPRRLPCAGGITLAEGLASRPRPPGMRRLHVRGN</sequence>
<reference evidence="2 3" key="1">
    <citation type="submission" date="2016-02" db="EMBL/GenBank/DDBJ databases">
        <title>Complete genome sequencing and analysis of ATSB10, Dyella thiooxydans isolated from rhizosphere soil of sunflower (Helianthus annuus L.).</title>
        <authorList>
            <person name="Lee Y."/>
            <person name="Hwangbo K."/>
            <person name="Chung H."/>
            <person name="Yoo J."/>
            <person name="Kim K.Y."/>
            <person name="Sa T.M."/>
            <person name="Um Y."/>
            <person name="Madhaiyan M."/>
        </authorList>
    </citation>
    <scope>NUCLEOTIDE SEQUENCE [LARGE SCALE GENOMIC DNA]</scope>
    <source>
        <strain evidence="2 3">ATSB10</strain>
    </source>
</reference>
<feature type="region of interest" description="Disordered" evidence="1">
    <location>
        <begin position="39"/>
        <end position="58"/>
    </location>
</feature>
<evidence type="ECO:0000256" key="1">
    <source>
        <dbReference type="SAM" id="MobiDB-lite"/>
    </source>
</evidence>
<organism evidence="2 3">
    <name type="scientific">Dyella thiooxydans</name>
    <dbReference type="NCBI Taxonomy" id="445710"/>
    <lineage>
        <taxon>Bacteria</taxon>
        <taxon>Pseudomonadati</taxon>
        <taxon>Pseudomonadota</taxon>
        <taxon>Gammaproteobacteria</taxon>
        <taxon>Lysobacterales</taxon>
        <taxon>Rhodanobacteraceae</taxon>
        <taxon>Dyella</taxon>
    </lineage>
</organism>
<feature type="compositionally biased region" description="Basic residues" evidence="1">
    <location>
        <begin position="49"/>
        <end position="58"/>
    </location>
</feature>
<dbReference type="Proteomes" id="UP000077255">
    <property type="component" value="Chromosome"/>
</dbReference>
<dbReference type="KEGG" id="dtx:ATSB10_30900"/>
<dbReference type="PATRIC" id="fig|445710.3.peg.3090"/>